<name>A0A6G6WCY1_9ACTN</name>
<dbReference type="PANTHER" id="PTHR40943:SF1">
    <property type="entry name" value="CYTOPLASMIC PROTEIN"/>
    <property type="match status" value="1"/>
</dbReference>
<dbReference type="InterPro" id="IPR008579">
    <property type="entry name" value="UGlyAH_Cupin_dom"/>
</dbReference>
<dbReference type="InterPro" id="IPR014710">
    <property type="entry name" value="RmlC-like_jellyroll"/>
</dbReference>
<evidence type="ECO:0000313" key="3">
    <source>
        <dbReference type="Proteomes" id="UP000502996"/>
    </source>
</evidence>
<dbReference type="KEGG" id="nano:G5V58_09090"/>
<reference evidence="2 3" key="1">
    <citation type="submission" date="2020-02" db="EMBL/GenBank/DDBJ databases">
        <title>Full genome sequence of Nocardioides sp. R-3366.</title>
        <authorList>
            <person name="Im W.-T."/>
        </authorList>
    </citation>
    <scope>NUCLEOTIDE SEQUENCE [LARGE SCALE GENOMIC DNA]</scope>
    <source>
        <strain evidence="2 3">R-3366</strain>
    </source>
</reference>
<sequence>MSEVITSGVLSVSRGEVELADHPINPDWVLEGRPLARISEWAESADGSASHWTWDCTAGRFRWYYDVDETIVIIEGGCSIQVDEEPPVLLGVGDAAYFPAGHWVTWTVEHYVRKHAVVRVPVPRTMRYVVNGFGRRTHRLRDAMP</sequence>
<dbReference type="AlphaFoldDB" id="A0A6G6WCY1"/>
<dbReference type="Proteomes" id="UP000502996">
    <property type="component" value="Chromosome"/>
</dbReference>
<dbReference type="EMBL" id="CP049257">
    <property type="protein sequence ID" value="QIG42900.1"/>
    <property type="molecule type" value="Genomic_DNA"/>
</dbReference>
<dbReference type="Pfam" id="PF05899">
    <property type="entry name" value="Cupin_3"/>
    <property type="match status" value="1"/>
</dbReference>
<dbReference type="Gene3D" id="2.60.120.10">
    <property type="entry name" value="Jelly Rolls"/>
    <property type="match status" value="1"/>
</dbReference>
<keyword evidence="3" id="KW-1185">Reference proteome</keyword>
<dbReference type="PANTHER" id="PTHR40943">
    <property type="entry name" value="CYTOPLASMIC PROTEIN-RELATED"/>
    <property type="match status" value="1"/>
</dbReference>
<gene>
    <name evidence="2" type="ORF">G5V58_09090</name>
</gene>
<evidence type="ECO:0000313" key="2">
    <source>
        <dbReference type="EMBL" id="QIG42900.1"/>
    </source>
</evidence>
<proteinExistence type="predicted"/>
<dbReference type="CDD" id="cd02227">
    <property type="entry name" value="cupin_TM1112-like"/>
    <property type="match status" value="1"/>
</dbReference>
<organism evidence="2 3">
    <name type="scientific">Nocardioides anomalus</name>
    <dbReference type="NCBI Taxonomy" id="2712223"/>
    <lineage>
        <taxon>Bacteria</taxon>
        <taxon>Bacillati</taxon>
        <taxon>Actinomycetota</taxon>
        <taxon>Actinomycetes</taxon>
        <taxon>Propionibacteriales</taxon>
        <taxon>Nocardioidaceae</taxon>
        <taxon>Nocardioides</taxon>
    </lineage>
</organism>
<dbReference type="InterPro" id="IPR011051">
    <property type="entry name" value="RmlC_Cupin_sf"/>
</dbReference>
<evidence type="ECO:0000259" key="1">
    <source>
        <dbReference type="Pfam" id="PF05899"/>
    </source>
</evidence>
<protein>
    <submittedName>
        <fullName evidence="2">DUF861 domain-containing protein</fullName>
    </submittedName>
</protein>
<dbReference type="RefSeq" id="WP_165231347.1">
    <property type="nucleotide sequence ID" value="NZ_CP049257.1"/>
</dbReference>
<accession>A0A6G6WCY1</accession>
<feature type="domain" description="(S)-ureidoglycine aminohydrolase cupin" evidence="1">
    <location>
        <begin position="44"/>
        <end position="115"/>
    </location>
</feature>
<dbReference type="SUPFAM" id="SSF51182">
    <property type="entry name" value="RmlC-like cupins"/>
    <property type="match status" value="1"/>
</dbReference>